<dbReference type="Proteomes" id="UP000230750">
    <property type="component" value="Unassembled WGS sequence"/>
</dbReference>
<organism evidence="2 3">
    <name type="scientific">Stichopus japonicus</name>
    <name type="common">Sea cucumber</name>
    <dbReference type="NCBI Taxonomy" id="307972"/>
    <lineage>
        <taxon>Eukaryota</taxon>
        <taxon>Metazoa</taxon>
        <taxon>Echinodermata</taxon>
        <taxon>Eleutherozoa</taxon>
        <taxon>Echinozoa</taxon>
        <taxon>Holothuroidea</taxon>
        <taxon>Aspidochirotacea</taxon>
        <taxon>Aspidochirotida</taxon>
        <taxon>Stichopodidae</taxon>
        <taxon>Apostichopus</taxon>
    </lineage>
</organism>
<evidence type="ECO:0000256" key="1">
    <source>
        <dbReference type="SAM" id="MobiDB-lite"/>
    </source>
</evidence>
<proteinExistence type="predicted"/>
<feature type="compositionally biased region" description="Basic residues" evidence="1">
    <location>
        <begin position="67"/>
        <end position="76"/>
    </location>
</feature>
<dbReference type="AlphaFoldDB" id="A0A2G8KRT2"/>
<name>A0A2G8KRT2_STIJA</name>
<feature type="region of interest" description="Disordered" evidence="1">
    <location>
        <begin position="28"/>
        <end position="97"/>
    </location>
</feature>
<dbReference type="EMBL" id="MRZV01000408">
    <property type="protein sequence ID" value="PIK50704.1"/>
    <property type="molecule type" value="Genomic_DNA"/>
</dbReference>
<evidence type="ECO:0000313" key="3">
    <source>
        <dbReference type="Proteomes" id="UP000230750"/>
    </source>
</evidence>
<gene>
    <name evidence="2" type="ORF">BSL78_12437</name>
</gene>
<reference evidence="2 3" key="1">
    <citation type="journal article" date="2017" name="PLoS Biol.">
        <title>The sea cucumber genome provides insights into morphological evolution and visceral regeneration.</title>
        <authorList>
            <person name="Zhang X."/>
            <person name="Sun L."/>
            <person name="Yuan J."/>
            <person name="Sun Y."/>
            <person name="Gao Y."/>
            <person name="Zhang L."/>
            <person name="Li S."/>
            <person name="Dai H."/>
            <person name="Hamel J.F."/>
            <person name="Liu C."/>
            <person name="Yu Y."/>
            <person name="Liu S."/>
            <person name="Lin W."/>
            <person name="Guo K."/>
            <person name="Jin S."/>
            <person name="Xu P."/>
            <person name="Storey K.B."/>
            <person name="Huan P."/>
            <person name="Zhang T."/>
            <person name="Zhou Y."/>
            <person name="Zhang J."/>
            <person name="Lin C."/>
            <person name="Li X."/>
            <person name="Xing L."/>
            <person name="Huo D."/>
            <person name="Sun M."/>
            <person name="Wang L."/>
            <person name="Mercier A."/>
            <person name="Li F."/>
            <person name="Yang H."/>
            <person name="Xiang J."/>
        </authorList>
    </citation>
    <scope>NUCLEOTIDE SEQUENCE [LARGE SCALE GENOMIC DNA]</scope>
    <source>
        <strain evidence="2">Shaxun</strain>
        <tissue evidence="2">Muscle</tissue>
    </source>
</reference>
<sequence length="97" mass="11243">MMVLFLQHAKIEELIRLKKKLEDLKASWQSNGDKGGQHEQKGCQKEAKEGKEEDLLESRLKTLKDKGKMKRRRLSSSKRSQSLSSKLMEELLEEDEG</sequence>
<accession>A0A2G8KRT2</accession>
<feature type="compositionally biased region" description="Low complexity" evidence="1">
    <location>
        <begin position="77"/>
        <end position="86"/>
    </location>
</feature>
<comment type="caution">
    <text evidence="2">The sequence shown here is derived from an EMBL/GenBank/DDBJ whole genome shotgun (WGS) entry which is preliminary data.</text>
</comment>
<feature type="compositionally biased region" description="Basic and acidic residues" evidence="1">
    <location>
        <begin position="35"/>
        <end position="66"/>
    </location>
</feature>
<keyword evidence="3" id="KW-1185">Reference proteome</keyword>
<protein>
    <submittedName>
        <fullName evidence="2">Uncharacterized protein</fullName>
    </submittedName>
</protein>
<evidence type="ECO:0000313" key="2">
    <source>
        <dbReference type="EMBL" id="PIK50704.1"/>
    </source>
</evidence>